<dbReference type="Pfam" id="PF06452">
    <property type="entry name" value="CBM9_1"/>
    <property type="match status" value="1"/>
</dbReference>
<dbReference type="GO" id="GO:0016052">
    <property type="term" value="P:carbohydrate catabolic process"/>
    <property type="evidence" value="ECO:0007669"/>
    <property type="project" value="InterPro"/>
</dbReference>
<name>A0A7V4U2L9_CALAY</name>
<evidence type="ECO:0000259" key="1">
    <source>
        <dbReference type="Pfam" id="PF06452"/>
    </source>
</evidence>
<dbReference type="CDD" id="cd09618">
    <property type="entry name" value="CBM9_like_2"/>
    <property type="match status" value="1"/>
</dbReference>
<dbReference type="InterPro" id="IPR045670">
    <property type="entry name" value="DUF5916"/>
</dbReference>
<dbReference type="Gene3D" id="2.60.40.1190">
    <property type="match status" value="1"/>
</dbReference>
<protein>
    <recommendedName>
        <fullName evidence="4">Hydrolase</fullName>
    </recommendedName>
</protein>
<dbReference type="InterPro" id="IPR010502">
    <property type="entry name" value="Carb-bd_dom_fam9"/>
</dbReference>
<dbReference type="EMBL" id="DRQG01000135">
    <property type="protein sequence ID" value="HGY56871.1"/>
    <property type="molecule type" value="Genomic_DNA"/>
</dbReference>
<accession>A0A7V4U2L9</accession>
<comment type="caution">
    <text evidence="3">The sequence shown here is derived from an EMBL/GenBank/DDBJ whole genome shotgun (WGS) entry which is preliminary data.</text>
</comment>
<sequence length="883" mass="100738">MGFIAICISVTALFIADLYAGTPVVKKTLIAYRAEPAPPKIDGDLTDPCWMSISWDNRFIQMNPIEREKPTERTNIKAVYDDKNIYFAIYCSDSKPSAIESRLGRRDAIENTDMILIAIDSYNDKQTAFIFALSPAGTKMDAIMAKDGDEEDYSWDPVWEGKTVITKSGWAAEMRIPFSQLRFADKKEQKWGFQAYRKIHRKQEELVWQYFPKDAPGMVSNFGRLEGITDIKSPMRLELLPYGVGKVDMYPSEAGNPFADGFDPSVNVGLDGKVGLTGNLTMDFTFNPDFGQVEADPSVVNLSAFETFYEEKRPFFIEGKDIFNFPLSEEGNEGDFANEQLFYSRRIGRPPSYNPQFSSDFPSDYVHMPTWSRIIGAAKLSGKTGNGWSIGILDAVTNKESAEIEYQGQRRDVTVEPLTNYMVARVQKDFNNRDSYVGGMVTAVNRKIDDPHLQYLPGSANTIGFNLRHQWNKRSYYLDLKLAGSYLTGNQRSITRVQTSSARYFQRPDADYLSLDTTRTSIAGTGGSFTIGRHGTGNWLYGIGAIWRSPGLELNDLGYLRKADRVQQYSWLTYRRLNPVGIFLRYDIGMVQWLGWNFGGDRLVNGGLLRGGVKFSNYWGFRLGLRREQNGLSPDLLRGGPMARIEGLWNPWLIIYSDTRRDGYIQLFHQSTISDDDISRSDLTNLTFYYKVTDKVNISLSPFYSANKTNLQWLSENRINNEPRYIFGLIDQTTAGLTFRLNYSPTPELSVQYFGQPFISAGAYTQFKYFTNPRAQGARRYDIYDTGQITYDAEGNTYYIDENKDGQPDYSFSNPDFNIQEFLSNFVIRWEYMPGSTLYIVWSQVRNNVSTNGTFLLGPNLRNLFSSGSYDVFLIKMNYWFSF</sequence>
<feature type="domain" description="Carbohydrate-binding" evidence="1">
    <location>
        <begin position="41"/>
        <end position="194"/>
    </location>
</feature>
<dbReference type="SUPFAM" id="SSF49344">
    <property type="entry name" value="CBD9-like"/>
    <property type="match status" value="1"/>
</dbReference>
<dbReference type="AlphaFoldDB" id="A0A7V4U2L9"/>
<reference evidence="3" key="1">
    <citation type="journal article" date="2020" name="mSystems">
        <title>Genome- and Community-Level Interaction Insights into Carbon Utilization and Element Cycling Functions of Hydrothermarchaeota in Hydrothermal Sediment.</title>
        <authorList>
            <person name="Zhou Z."/>
            <person name="Liu Y."/>
            <person name="Xu W."/>
            <person name="Pan J."/>
            <person name="Luo Z.H."/>
            <person name="Li M."/>
        </authorList>
    </citation>
    <scope>NUCLEOTIDE SEQUENCE [LARGE SCALE GENOMIC DNA]</scope>
    <source>
        <strain evidence="3">HyVt-577</strain>
    </source>
</reference>
<evidence type="ECO:0000313" key="3">
    <source>
        <dbReference type="EMBL" id="HGY56871.1"/>
    </source>
</evidence>
<evidence type="ECO:0000259" key="2">
    <source>
        <dbReference type="Pfam" id="PF19313"/>
    </source>
</evidence>
<dbReference type="Pfam" id="PF19313">
    <property type="entry name" value="DUF5916"/>
    <property type="match status" value="1"/>
</dbReference>
<feature type="domain" description="DUF5916" evidence="2">
    <location>
        <begin position="234"/>
        <end position="881"/>
    </location>
</feature>
<gene>
    <name evidence="3" type="ORF">ENK44_14280</name>
</gene>
<dbReference type="GO" id="GO:0030246">
    <property type="term" value="F:carbohydrate binding"/>
    <property type="evidence" value="ECO:0007669"/>
    <property type="project" value="InterPro"/>
</dbReference>
<organism evidence="3">
    <name type="scientific">Caldithrix abyssi</name>
    <dbReference type="NCBI Taxonomy" id="187145"/>
    <lineage>
        <taxon>Bacteria</taxon>
        <taxon>Pseudomonadati</taxon>
        <taxon>Calditrichota</taxon>
        <taxon>Calditrichia</taxon>
        <taxon>Calditrichales</taxon>
        <taxon>Calditrichaceae</taxon>
        <taxon>Caldithrix</taxon>
    </lineage>
</organism>
<dbReference type="GO" id="GO:0004553">
    <property type="term" value="F:hydrolase activity, hydrolyzing O-glycosyl compounds"/>
    <property type="evidence" value="ECO:0007669"/>
    <property type="project" value="InterPro"/>
</dbReference>
<proteinExistence type="predicted"/>
<evidence type="ECO:0008006" key="4">
    <source>
        <dbReference type="Google" id="ProtNLM"/>
    </source>
</evidence>
<dbReference type="Proteomes" id="UP000885779">
    <property type="component" value="Unassembled WGS sequence"/>
</dbReference>